<organism evidence="3 4">
    <name type="scientific">Corynebacterium phoceense</name>
    <dbReference type="NCBI Taxonomy" id="1686286"/>
    <lineage>
        <taxon>Bacteria</taxon>
        <taxon>Bacillati</taxon>
        <taxon>Actinomycetota</taxon>
        <taxon>Actinomycetes</taxon>
        <taxon>Mycobacteriales</taxon>
        <taxon>Corynebacteriaceae</taxon>
        <taxon>Corynebacterium</taxon>
    </lineage>
</organism>
<feature type="signal peptide" evidence="2">
    <location>
        <begin position="1"/>
        <end position="20"/>
    </location>
</feature>
<evidence type="ECO:0000313" key="4">
    <source>
        <dbReference type="Proteomes" id="UP000318080"/>
    </source>
</evidence>
<feature type="chain" id="PRO_5038349254" evidence="2">
    <location>
        <begin position="21"/>
        <end position="155"/>
    </location>
</feature>
<protein>
    <submittedName>
        <fullName evidence="3">Uncharacterized protein</fullName>
    </submittedName>
</protein>
<evidence type="ECO:0000256" key="2">
    <source>
        <dbReference type="SAM" id="SignalP"/>
    </source>
</evidence>
<sequence>MSLHLPRRITLLVAAMTATASLTTTVVAPAPTAIAVEAHAYATVEAAQTAAHQEAGTSPQTDGKKSDESSDGSSEAGAVIGYVLLGLVVMDVSLSGLAYNTCYAGNPDAQCDIRSLTSSFIGSSLLGGYSLVSGLATMATDSLAASSSRLGLGAR</sequence>
<dbReference type="EMBL" id="VHIR01000002">
    <property type="protein sequence ID" value="TQE44407.1"/>
    <property type="molecule type" value="Genomic_DNA"/>
</dbReference>
<evidence type="ECO:0000256" key="1">
    <source>
        <dbReference type="SAM" id="MobiDB-lite"/>
    </source>
</evidence>
<proteinExistence type="predicted"/>
<comment type="caution">
    <text evidence="3">The sequence shown here is derived from an EMBL/GenBank/DDBJ whole genome shotgun (WGS) entry which is preliminary data.</text>
</comment>
<dbReference type="Proteomes" id="UP000318080">
    <property type="component" value="Unassembled WGS sequence"/>
</dbReference>
<name>A0A540RA05_9CORY</name>
<keyword evidence="4" id="KW-1185">Reference proteome</keyword>
<dbReference type="STRING" id="1686286.GCA_900092335_00423"/>
<accession>A0A540RA05</accession>
<feature type="region of interest" description="Disordered" evidence="1">
    <location>
        <begin position="49"/>
        <end position="74"/>
    </location>
</feature>
<reference evidence="3 4" key="1">
    <citation type="submission" date="2019-06" db="EMBL/GenBank/DDBJ databases">
        <title>Draft genome of C. phoceense Strain 272.</title>
        <authorList>
            <person name="Pacheco L.G.C."/>
            <person name="Barberis C.M."/>
            <person name="Almuzara M.N."/>
            <person name="Traglia G.M."/>
            <person name="Santos C.S."/>
            <person name="Rocha D.J.P.G."/>
            <person name="Aguiar E.R.G.R."/>
            <person name="Vay C.A."/>
        </authorList>
    </citation>
    <scope>NUCLEOTIDE SEQUENCE [LARGE SCALE GENOMIC DNA]</scope>
    <source>
        <strain evidence="3 4">272</strain>
    </source>
</reference>
<gene>
    <name evidence="3" type="ORF">EJK80_02165</name>
</gene>
<dbReference type="RefSeq" id="WP_141628539.1">
    <property type="nucleotide sequence ID" value="NZ_VHIR01000002.1"/>
</dbReference>
<evidence type="ECO:0000313" key="3">
    <source>
        <dbReference type="EMBL" id="TQE44407.1"/>
    </source>
</evidence>
<dbReference type="AlphaFoldDB" id="A0A540RA05"/>
<keyword evidence="2" id="KW-0732">Signal</keyword>